<accession>B8CIK8</accession>
<proteinExistence type="predicted"/>
<dbReference type="RefSeq" id="WP_020910865.1">
    <property type="nucleotide sequence ID" value="NC_011566.1"/>
</dbReference>
<evidence type="ECO:0000313" key="2">
    <source>
        <dbReference type="Proteomes" id="UP000000753"/>
    </source>
</evidence>
<gene>
    <name evidence="1" type="ordered locus">swp_0666</name>
</gene>
<protein>
    <recommendedName>
        <fullName evidence="3">DUF4397 domain-containing protein</fullName>
    </recommendedName>
</protein>
<dbReference type="Proteomes" id="UP000000753">
    <property type="component" value="Chromosome"/>
</dbReference>
<reference evidence="1 2" key="1">
    <citation type="journal article" date="2008" name="PLoS ONE">
        <title>Environmental adaptation: genomic analysis of the piezotolerant and psychrotolerant deep-sea iron reducing bacterium Shewanella piezotolerans WP3.</title>
        <authorList>
            <person name="Wang F."/>
            <person name="Wang J."/>
            <person name="Jian H."/>
            <person name="Zhang B."/>
            <person name="Li S."/>
            <person name="Wang F."/>
            <person name="Zeng X."/>
            <person name="Gao L."/>
            <person name="Bartlett D.H."/>
            <person name="Yu J."/>
            <person name="Hu S."/>
            <person name="Xiao X."/>
        </authorList>
    </citation>
    <scope>NUCLEOTIDE SEQUENCE [LARGE SCALE GENOMIC DNA]</scope>
    <source>
        <strain evidence="2">WP3 / JCM 13877</strain>
    </source>
</reference>
<organism evidence="1 2">
    <name type="scientific">Shewanella piezotolerans (strain WP3 / JCM 13877)</name>
    <dbReference type="NCBI Taxonomy" id="225849"/>
    <lineage>
        <taxon>Bacteria</taxon>
        <taxon>Pseudomonadati</taxon>
        <taxon>Pseudomonadota</taxon>
        <taxon>Gammaproteobacteria</taxon>
        <taxon>Alteromonadales</taxon>
        <taxon>Shewanellaceae</taxon>
        <taxon>Shewanella</taxon>
    </lineage>
</organism>
<evidence type="ECO:0000313" key="1">
    <source>
        <dbReference type="EMBL" id="ACJ27484.1"/>
    </source>
</evidence>
<dbReference type="HOGENOM" id="CLU_048424_0_0_6"/>
<evidence type="ECO:0008006" key="3">
    <source>
        <dbReference type="Google" id="ProtNLM"/>
    </source>
</evidence>
<keyword evidence="2" id="KW-1185">Reference proteome</keyword>
<dbReference type="eggNOG" id="ENOG502ZCIW">
    <property type="taxonomic scope" value="Bacteria"/>
</dbReference>
<dbReference type="STRING" id="225849.swp_0666"/>
<dbReference type="KEGG" id="swp:swp_0666"/>
<dbReference type="PROSITE" id="PS51257">
    <property type="entry name" value="PROKAR_LIPOPROTEIN"/>
    <property type="match status" value="1"/>
</dbReference>
<name>B8CIK8_SHEPW</name>
<dbReference type="EMBL" id="CP000472">
    <property type="protein sequence ID" value="ACJ27484.1"/>
    <property type="molecule type" value="Genomic_DNA"/>
</dbReference>
<sequence>MNLTPRNISCLLLAVATVAACSSDDESDSSSEAYVQYYNASPNSTATALVLDGYQYTAIDYADSQPRYVYGTGTVEMEVVGSDELGDEISLYTSSLSLANGDEHFFVLTGDYSEPELLDIQYDRTEMDELNDDDSDDYSKMQVLVAHAAVGEATYDVYFAKEGEDFNAAAMLDSLSYKSNSGEVMFDTGEYVLYLAETGASVPIYTTATLDLSSNTVYKFVIRNSYGPGMPKLTIDAVDSTGSPTQYANIDANAEYRVFNALINAEEIDITMSSNQETQHLYDLEQYELSEFTAIGYSDYGVTIIDNSANEILANNLLVTFN</sequence>
<dbReference type="AlphaFoldDB" id="B8CIK8"/>